<sequence length="237" mass="26752">MSPINATYLQATPLLDFDTPAIQTLIAEKEWQSLTTSERIGAIYHFIQNDVAFGYNKRDDIAASEVLKDGLGQCNTKATLLMALLRATGIACRLHGFTIDKRLQKGAITGLLYILAPRLIIHSWVEVQHDKEWISLEGFILDNGYLNSVQKRFPKATTFSGYAIATKNLQSPNIAWCGKNTFIQSEGIVDDFGIFDSPDTFYQAHGNNLKGFKSFLYENILRHSLNRRIDYIRSNKL</sequence>
<evidence type="ECO:0000259" key="1">
    <source>
        <dbReference type="Pfam" id="PF01841"/>
    </source>
</evidence>
<organism evidence="2 3">
    <name type="scientific">Alteromonas mediterranea</name>
    <dbReference type="NCBI Taxonomy" id="314275"/>
    <lineage>
        <taxon>Bacteria</taxon>
        <taxon>Pseudomonadati</taxon>
        <taxon>Pseudomonadota</taxon>
        <taxon>Gammaproteobacteria</taxon>
        <taxon>Alteromonadales</taxon>
        <taxon>Alteromonadaceae</taxon>
        <taxon>Alteromonas/Salinimonas group</taxon>
        <taxon>Alteromonas</taxon>
    </lineage>
</organism>
<dbReference type="InterPro" id="IPR038765">
    <property type="entry name" value="Papain-like_cys_pep_sf"/>
</dbReference>
<dbReference type="Proteomes" id="UP000061468">
    <property type="component" value="Chromosome"/>
</dbReference>
<dbReference type="RefSeq" id="WP_012518527.1">
    <property type="nucleotide sequence ID" value="NZ_CAKMLI010000006.1"/>
</dbReference>
<dbReference type="AlphaFoldDB" id="A0AAC8XKZ0"/>
<evidence type="ECO:0000313" key="3">
    <source>
        <dbReference type="Proteomes" id="UP000061468"/>
    </source>
</evidence>
<dbReference type="InterPro" id="IPR002931">
    <property type="entry name" value="Transglutaminase-like"/>
</dbReference>
<accession>A0AAC8XKZ0</accession>
<evidence type="ECO:0000313" key="2">
    <source>
        <dbReference type="EMBL" id="AMJ79423.1"/>
    </source>
</evidence>
<dbReference type="SUPFAM" id="SSF54001">
    <property type="entry name" value="Cysteine proteinases"/>
    <property type="match status" value="1"/>
</dbReference>
<dbReference type="PANTHER" id="PTHR33490:SF3">
    <property type="entry name" value="CONSERVED INTEGRAL MEMBRANE PROTEIN"/>
    <property type="match status" value="1"/>
</dbReference>
<dbReference type="Pfam" id="PF01841">
    <property type="entry name" value="Transglut_core"/>
    <property type="match status" value="1"/>
</dbReference>
<dbReference type="EMBL" id="CP013928">
    <property type="protein sequence ID" value="AMJ79423.1"/>
    <property type="molecule type" value="Genomic_DNA"/>
</dbReference>
<protein>
    <submittedName>
        <fullName evidence="2">Transglutaminase</fullName>
    </submittedName>
</protein>
<feature type="domain" description="Transglutaminase-like" evidence="1">
    <location>
        <begin position="35"/>
        <end position="137"/>
    </location>
</feature>
<name>A0AAC8XKZ0_9ALTE</name>
<gene>
    <name evidence="2" type="ORF">AV942_14535</name>
</gene>
<proteinExistence type="predicted"/>
<reference evidence="2 3" key="1">
    <citation type="submission" date="2015-12" db="EMBL/GenBank/DDBJ databases">
        <title>Intraspecies pangenome expansion in the marine bacterium Alteromonas.</title>
        <authorList>
            <person name="Lopez-Perez M."/>
            <person name="Rodriguez-Valera F."/>
        </authorList>
    </citation>
    <scope>NUCLEOTIDE SEQUENCE [LARGE SCALE GENOMIC DNA]</scope>
    <source>
        <strain evidence="2 3">UM8</strain>
    </source>
</reference>
<dbReference type="OMA" id="KDGYGQC"/>
<dbReference type="Gene3D" id="3.10.620.30">
    <property type="match status" value="1"/>
</dbReference>
<dbReference type="PANTHER" id="PTHR33490">
    <property type="entry name" value="BLR5614 PROTEIN-RELATED"/>
    <property type="match status" value="1"/>
</dbReference>